<dbReference type="Pfam" id="PF10294">
    <property type="entry name" value="Methyltransf_16"/>
    <property type="match status" value="1"/>
</dbReference>
<dbReference type="GO" id="GO:0005737">
    <property type="term" value="C:cytoplasm"/>
    <property type="evidence" value="ECO:0007669"/>
    <property type="project" value="TreeGrafter"/>
</dbReference>
<dbReference type="InterPro" id="IPR029063">
    <property type="entry name" value="SAM-dependent_MTases_sf"/>
</dbReference>
<proteinExistence type="predicted"/>
<evidence type="ECO:0000313" key="1">
    <source>
        <dbReference type="EMBL" id="KAK3681279.1"/>
    </source>
</evidence>
<dbReference type="PANTHER" id="PTHR14614:SF130">
    <property type="entry name" value="PROTEIN-LYSINE N-METHYLTRANSFERASE EEF2KMT"/>
    <property type="match status" value="1"/>
</dbReference>
<name>A0AAE1C7C3_9PEZI</name>
<comment type="caution">
    <text evidence="1">The sequence shown here is derived from an EMBL/GenBank/DDBJ whole genome shotgun (WGS) entry which is preliminary data.</text>
</comment>
<keyword evidence="1" id="KW-0808">Transferase</keyword>
<dbReference type="GO" id="GO:0008757">
    <property type="term" value="F:S-adenosylmethionine-dependent methyltransferase activity"/>
    <property type="evidence" value="ECO:0007669"/>
    <property type="project" value="UniProtKB-ARBA"/>
</dbReference>
<protein>
    <submittedName>
        <fullName evidence="1">Methyltransferase-domain-containing protein</fullName>
    </submittedName>
</protein>
<dbReference type="Proteomes" id="UP001270362">
    <property type="component" value="Unassembled WGS sequence"/>
</dbReference>
<dbReference type="AlphaFoldDB" id="A0AAE1C7C3"/>
<keyword evidence="2" id="KW-1185">Reference proteome</keyword>
<sequence>MAQHQVRRFCRQYLQLEQVLDFPDGEVLREEATQEVLYDKLFSDEGAGALLRPPPRYELRILKELVARTEAAIVDWDEHGISESLMSRLAHLLSMSMPSEVAAAQQRCHVSYHQSLLEGKDEKDEAQITVLESRSLISHAGTTGLRTWEAALHLGQYLCLHPSVVKGKRVLELGAGTGYLAMLCARYLGAEHVIVTDGSEDVIENLPDNFALNGLQGSDKISAMQLMWGPGSLGTEAGEKRGEGWIGREKVDVVLGADITYDADVIEALVATLQELVGLFPDVVVLIAATERNRATLEYFQETCAKRGFTISNESFPAPPREQQEGPFYNDFMPIHLCQLTFTGVDDGGKG</sequence>
<dbReference type="EMBL" id="JAULSO010000007">
    <property type="protein sequence ID" value="KAK3681279.1"/>
    <property type="molecule type" value="Genomic_DNA"/>
</dbReference>
<reference evidence="1" key="1">
    <citation type="journal article" date="2023" name="Mol. Phylogenet. Evol.">
        <title>Genome-scale phylogeny and comparative genomics of the fungal order Sordariales.</title>
        <authorList>
            <person name="Hensen N."/>
            <person name="Bonometti L."/>
            <person name="Westerberg I."/>
            <person name="Brannstrom I.O."/>
            <person name="Guillou S."/>
            <person name="Cros-Aarteil S."/>
            <person name="Calhoun S."/>
            <person name="Haridas S."/>
            <person name="Kuo A."/>
            <person name="Mondo S."/>
            <person name="Pangilinan J."/>
            <person name="Riley R."/>
            <person name="LaButti K."/>
            <person name="Andreopoulos B."/>
            <person name="Lipzen A."/>
            <person name="Chen C."/>
            <person name="Yan M."/>
            <person name="Daum C."/>
            <person name="Ng V."/>
            <person name="Clum A."/>
            <person name="Steindorff A."/>
            <person name="Ohm R.A."/>
            <person name="Martin F."/>
            <person name="Silar P."/>
            <person name="Natvig D.O."/>
            <person name="Lalanne C."/>
            <person name="Gautier V."/>
            <person name="Ament-Velasquez S.L."/>
            <person name="Kruys A."/>
            <person name="Hutchinson M.I."/>
            <person name="Powell A.J."/>
            <person name="Barry K."/>
            <person name="Miller A.N."/>
            <person name="Grigoriev I.V."/>
            <person name="Debuchy R."/>
            <person name="Gladieux P."/>
            <person name="Hiltunen Thoren M."/>
            <person name="Johannesson H."/>
        </authorList>
    </citation>
    <scope>NUCLEOTIDE SEQUENCE</scope>
    <source>
        <strain evidence="1">CBS 314.62</strain>
    </source>
</reference>
<reference evidence="1" key="2">
    <citation type="submission" date="2023-06" db="EMBL/GenBank/DDBJ databases">
        <authorList>
            <consortium name="Lawrence Berkeley National Laboratory"/>
            <person name="Haridas S."/>
            <person name="Hensen N."/>
            <person name="Bonometti L."/>
            <person name="Westerberg I."/>
            <person name="Brannstrom I.O."/>
            <person name="Guillou S."/>
            <person name="Cros-Aarteil S."/>
            <person name="Calhoun S."/>
            <person name="Kuo A."/>
            <person name="Mondo S."/>
            <person name="Pangilinan J."/>
            <person name="Riley R."/>
            <person name="Labutti K."/>
            <person name="Andreopoulos B."/>
            <person name="Lipzen A."/>
            <person name="Chen C."/>
            <person name="Yanf M."/>
            <person name="Daum C."/>
            <person name="Ng V."/>
            <person name="Clum A."/>
            <person name="Steindorff A."/>
            <person name="Ohm R."/>
            <person name="Martin F."/>
            <person name="Silar P."/>
            <person name="Natvig D."/>
            <person name="Lalanne C."/>
            <person name="Gautier V."/>
            <person name="Ament-Velasquez S.L."/>
            <person name="Kruys A."/>
            <person name="Hutchinson M.I."/>
            <person name="Powell A.J."/>
            <person name="Barry K."/>
            <person name="Miller A.N."/>
            <person name="Grigoriev I.V."/>
            <person name="Debuchy R."/>
            <person name="Gladieux P."/>
            <person name="Thoren M.H."/>
            <person name="Johannesson H."/>
        </authorList>
    </citation>
    <scope>NUCLEOTIDE SEQUENCE</scope>
    <source>
        <strain evidence="1">CBS 314.62</strain>
    </source>
</reference>
<dbReference type="PANTHER" id="PTHR14614">
    <property type="entry name" value="HEPATOCELLULAR CARCINOMA-ASSOCIATED ANTIGEN"/>
    <property type="match status" value="1"/>
</dbReference>
<gene>
    <name evidence="1" type="ORF">B0T22DRAFT_473130</name>
</gene>
<dbReference type="GO" id="GO:0032259">
    <property type="term" value="P:methylation"/>
    <property type="evidence" value="ECO:0007669"/>
    <property type="project" value="UniProtKB-KW"/>
</dbReference>
<dbReference type="Gene3D" id="3.40.50.150">
    <property type="entry name" value="Vaccinia Virus protein VP39"/>
    <property type="match status" value="1"/>
</dbReference>
<accession>A0AAE1C7C3</accession>
<organism evidence="1 2">
    <name type="scientific">Podospora appendiculata</name>
    <dbReference type="NCBI Taxonomy" id="314037"/>
    <lineage>
        <taxon>Eukaryota</taxon>
        <taxon>Fungi</taxon>
        <taxon>Dikarya</taxon>
        <taxon>Ascomycota</taxon>
        <taxon>Pezizomycotina</taxon>
        <taxon>Sordariomycetes</taxon>
        <taxon>Sordariomycetidae</taxon>
        <taxon>Sordariales</taxon>
        <taxon>Podosporaceae</taxon>
        <taxon>Podospora</taxon>
    </lineage>
</organism>
<evidence type="ECO:0000313" key="2">
    <source>
        <dbReference type="Proteomes" id="UP001270362"/>
    </source>
</evidence>
<keyword evidence="1" id="KW-0489">Methyltransferase</keyword>
<dbReference type="InterPro" id="IPR019410">
    <property type="entry name" value="Methyltransf_16"/>
</dbReference>
<dbReference type="SUPFAM" id="SSF53335">
    <property type="entry name" value="S-adenosyl-L-methionine-dependent methyltransferases"/>
    <property type="match status" value="1"/>
</dbReference>